<dbReference type="Proteomes" id="UP000033870">
    <property type="component" value="Unassembled WGS sequence"/>
</dbReference>
<accession>A0A0G2AMD6</accession>
<name>A0A0G2AMD6_9BACT</name>
<evidence type="ECO:0000313" key="2">
    <source>
        <dbReference type="EMBL" id="KKW42482.1"/>
    </source>
</evidence>
<gene>
    <name evidence="2" type="ORF">UY92_C0006G0043</name>
</gene>
<dbReference type="InterPro" id="IPR032820">
    <property type="entry name" value="ATPase_put"/>
</dbReference>
<dbReference type="STRING" id="1619044.UY92_C0006G0043"/>
<dbReference type="EMBL" id="LCRX01000006">
    <property type="protein sequence ID" value="KKW42482.1"/>
    <property type="molecule type" value="Genomic_DNA"/>
</dbReference>
<evidence type="ECO:0008006" key="4">
    <source>
        <dbReference type="Google" id="ProtNLM"/>
    </source>
</evidence>
<dbReference type="Pfam" id="PF09527">
    <property type="entry name" value="ATPase_gene1"/>
    <property type="match status" value="1"/>
</dbReference>
<sequence length="92" mass="10300">MPLLTSPKDRRFALLGLRITGDFGATIAVPIVGFVLAGQWLDKRYAAGPWFTIAAFLLSALLSGRMIYRKAKAYGREYQALLNEKDDQKPLR</sequence>
<evidence type="ECO:0000313" key="3">
    <source>
        <dbReference type="Proteomes" id="UP000033870"/>
    </source>
</evidence>
<organism evidence="2 3">
    <name type="scientific">Candidatus Magasanikbacteria bacterium GW2011_GWA2_56_11</name>
    <dbReference type="NCBI Taxonomy" id="1619044"/>
    <lineage>
        <taxon>Bacteria</taxon>
        <taxon>Candidatus Magasanikiibacteriota</taxon>
    </lineage>
</organism>
<feature type="transmembrane region" description="Helical" evidence="1">
    <location>
        <begin position="12"/>
        <end position="37"/>
    </location>
</feature>
<keyword evidence="1" id="KW-1133">Transmembrane helix</keyword>
<keyword evidence="1" id="KW-0812">Transmembrane</keyword>
<protein>
    <recommendedName>
        <fullName evidence="4">AtpZ/AtpI family protein</fullName>
    </recommendedName>
</protein>
<proteinExistence type="predicted"/>
<keyword evidence="1" id="KW-0472">Membrane</keyword>
<dbReference type="AlphaFoldDB" id="A0A0G2AMD6"/>
<feature type="transmembrane region" description="Helical" evidence="1">
    <location>
        <begin position="49"/>
        <end position="68"/>
    </location>
</feature>
<evidence type="ECO:0000256" key="1">
    <source>
        <dbReference type="SAM" id="Phobius"/>
    </source>
</evidence>
<comment type="caution">
    <text evidence="2">The sequence shown here is derived from an EMBL/GenBank/DDBJ whole genome shotgun (WGS) entry which is preliminary data.</text>
</comment>
<reference evidence="2 3" key="1">
    <citation type="journal article" date="2015" name="Nature">
        <title>rRNA introns, odd ribosomes, and small enigmatic genomes across a large radiation of phyla.</title>
        <authorList>
            <person name="Brown C.T."/>
            <person name="Hug L.A."/>
            <person name="Thomas B.C."/>
            <person name="Sharon I."/>
            <person name="Castelle C.J."/>
            <person name="Singh A."/>
            <person name="Wilkins M.J."/>
            <person name="Williams K.H."/>
            <person name="Banfield J.F."/>
        </authorList>
    </citation>
    <scope>NUCLEOTIDE SEQUENCE [LARGE SCALE GENOMIC DNA]</scope>
</reference>